<organism evidence="6 7">
    <name type="scientific">Nocardia cerradoensis</name>
    <dbReference type="NCBI Taxonomy" id="85688"/>
    <lineage>
        <taxon>Bacteria</taxon>
        <taxon>Bacillati</taxon>
        <taxon>Actinomycetota</taxon>
        <taxon>Actinomycetes</taxon>
        <taxon>Mycobacteriales</taxon>
        <taxon>Nocardiaceae</taxon>
        <taxon>Nocardia</taxon>
    </lineage>
</organism>
<dbReference type="Pfam" id="PF13242">
    <property type="entry name" value="Hydrolase_like"/>
    <property type="match status" value="1"/>
</dbReference>
<keyword evidence="7" id="KW-1185">Reference proteome</keyword>
<accession>A0A231HEN5</accession>
<evidence type="ECO:0000313" key="6">
    <source>
        <dbReference type="EMBL" id="OXR47334.1"/>
    </source>
</evidence>
<keyword evidence="3" id="KW-0808">Transferase</keyword>
<dbReference type="SUPFAM" id="SSF56784">
    <property type="entry name" value="HAD-like"/>
    <property type="match status" value="1"/>
</dbReference>
<dbReference type="GO" id="GO:0046872">
    <property type="term" value="F:metal ion binding"/>
    <property type="evidence" value="ECO:0007669"/>
    <property type="project" value="UniProtKB-KW"/>
</dbReference>
<dbReference type="GO" id="GO:0009244">
    <property type="term" value="P:lipopolysaccharide core region biosynthetic process"/>
    <property type="evidence" value="ECO:0007669"/>
    <property type="project" value="TreeGrafter"/>
</dbReference>
<protein>
    <submittedName>
        <fullName evidence="6">D-glycero-beta-D-manno-heptose-1,7-bisphosphate 7-phosphatase</fullName>
        <ecNumber evidence="6">3.1.3.82</ecNumber>
    </submittedName>
</protein>
<dbReference type="RefSeq" id="WP_338067185.1">
    <property type="nucleotide sequence ID" value="NZ_NGAF01000001.1"/>
</dbReference>
<dbReference type="EC" id="3.1.3.82" evidence="6"/>
<dbReference type="InterPro" id="IPR051199">
    <property type="entry name" value="LPS_LOS_Heptosyltrfase"/>
</dbReference>
<dbReference type="GO" id="GO:0008713">
    <property type="term" value="F:ADP-heptose-lipopolysaccharide heptosyltransferase activity"/>
    <property type="evidence" value="ECO:0007669"/>
    <property type="project" value="TreeGrafter"/>
</dbReference>
<sequence>MNGHVLVARLDSAGDVLLTGPAVRAVAARAQRVSFLAGPRGRAAAQLLPGVSQVLEFHAGWVDFDAPPVDAESIAELVKLVDTQQPDEAIIFTSFHQSPLPLALVLRMAGVGRISAISPDYPGSLLDVRHQLDDDVPEAIRALSLAEAAGYPSVGHRLRVRTDLPDVSALTGEPGYIVLHPGAAVPARRMSAQRSRAVALALAEAGYRVVVTGGPDERELTATVAGTHARDLGGATDLPQLAAVLRGADVVVAPNTGAAHLAAAVATPVVSLFAPVVPAIRWAPHGVPCVVLGDQAAACAGTRARQCPIPGHPCLNRISDEQIVDAVAHLRGEKPRRSTSAERPDGPPAVLFDRDDTLIIDVPYLSDPRLVEPVPGAAAELDRLRRAGVRIGVVSNQSGVGAGTITPEQLAAVTAKVEDLLGPVDTWQICPHRRDEGCECRKPQPGLVVSAAEALGTTPDRCVVIGDIGSDVEAAAAAGARAVLVPTAKTRPSEIAFAAVVAHVAPDLRTAVSLALAELDGKDTLS</sequence>
<dbReference type="Gene3D" id="3.40.50.1000">
    <property type="entry name" value="HAD superfamily/HAD-like"/>
    <property type="match status" value="1"/>
</dbReference>
<reference evidence="6 7" key="1">
    <citation type="submission" date="2017-07" db="EMBL/GenBank/DDBJ databases">
        <title>First draft Genome Sequence of Nocardia cerradoensis isolated from human infection.</title>
        <authorList>
            <person name="Carrasco G."/>
        </authorList>
    </citation>
    <scope>NUCLEOTIDE SEQUENCE [LARGE SCALE GENOMIC DNA]</scope>
    <source>
        <strain evidence="6 7">CNM20130759</strain>
    </source>
</reference>
<dbReference type="InterPro" id="IPR023214">
    <property type="entry name" value="HAD_sf"/>
</dbReference>
<dbReference type="CDD" id="cd03789">
    <property type="entry name" value="GT9_LPS_heptosyltransferase"/>
    <property type="match status" value="1"/>
</dbReference>
<dbReference type="PANTHER" id="PTHR30160:SF1">
    <property type="entry name" value="LIPOPOLYSACCHARIDE 1,2-N-ACETYLGLUCOSAMINETRANSFERASE-RELATED"/>
    <property type="match status" value="1"/>
</dbReference>
<evidence type="ECO:0000256" key="1">
    <source>
        <dbReference type="ARBA" id="ARBA00022490"/>
    </source>
</evidence>
<dbReference type="PANTHER" id="PTHR30160">
    <property type="entry name" value="TETRAACYLDISACCHARIDE 4'-KINASE-RELATED"/>
    <property type="match status" value="1"/>
</dbReference>
<dbReference type="EMBL" id="NGAF01000001">
    <property type="protein sequence ID" value="OXR47334.1"/>
    <property type="molecule type" value="Genomic_DNA"/>
</dbReference>
<keyword evidence="5 6" id="KW-0378">Hydrolase</keyword>
<keyword evidence="2" id="KW-0328">Glycosyltransferase</keyword>
<dbReference type="InterPro" id="IPR002201">
    <property type="entry name" value="Glyco_trans_9"/>
</dbReference>
<dbReference type="GO" id="GO:0005829">
    <property type="term" value="C:cytosol"/>
    <property type="evidence" value="ECO:0007669"/>
    <property type="project" value="TreeGrafter"/>
</dbReference>
<dbReference type="AlphaFoldDB" id="A0A231HEN5"/>
<keyword evidence="1" id="KW-0963">Cytoplasm</keyword>
<comment type="caution">
    <text evidence="6">The sequence shown here is derived from an EMBL/GenBank/DDBJ whole genome shotgun (WGS) entry which is preliminary data.</text>
</comment>
<evidence type="ECO:0000256" key="4">
    <source>
        <dbReference type="ARBA" id="ARBA00022723"/>
    </source>
</evidence>
<dbReference type="InterPro" id="IPR006543">
    <property type="entry name" value="Histidinol-phos"/>
</dbReference>
<dbReference type="NCBIfam" id="TIGR01656">
    <property type="entry name" value="Histidinol-ppas"/>
    <property type="match status" value="1"/>
</dbReference>
<dbReference type="Gene3D" id="3.40.50.2000">
    <property type="entry name" value="Glycogen Phosphorylase B"/>
    <property type="match status" value="2"/>
</dbReference>
<dbReference type="InterPro" id="IPR006549">
    <property type="entry name" value="HAD-SF_hydro_IIIA"/>
</dbReference>
<dbReference type="InterPro" id="IPR036412">
    <property type="entry name" value="HAD-like_sf"/>
</dbReference>
<dbReference type="Pfam" id="PF01075">
    <property type="entry name" value="Glyco_transf_9"/>
    <property type="match status" value="1"/>
</dbReference>
<evidence type="ECO:0000256" key="3">
    <source>
        <dbReference type="ARBA" id="ARBA00022679"/>
    </source>
</evidence>
<dbReference type="Proteomes" id="UP000215506">
    <property type="component" value="Unassembled WGS sequence"/>
</dbReference>
<evidence type="ECO:0000256" key="2">
    <source>
        <dbReference type="ARBA" id="ARBA00022676"/>
    </source>
</evidence>
<evidence type="ECO:0000313" key="7">
    <source>
        <dbReference type="Proteomes" id="UP000215506"/>
    </source>
</evidence>
<keyword evidence="4" id="KW-0479">Metal-binding</keyword>
<dbReference type="SUPFAM" id="SSF53756">
    <property type="entry name" value="UDP-Glycosyltransferase/glycogen phosphorylase"/>
    <property type="match status" value="1"/>
</dbReference>
<proteinExistence type="predicted"/>
<dbReference type="GO" id="GO:0034200">
    <property type="term" value="F:D-glycero-beta-D-manno-heptose 1,7-bisphosphate 7-phosphatase activity"/>
    <property type="evidence" value="ECO:0007669"/>
    <property type="project" value="UniProtKB-EC"/>
</dbReference>
<gene>
    <name evidence="6" type="primary">gmhB</name>
    <name evidence="6" type="ORF">B7C42_00457</name>
</gene>
<name>A0A231HEN5_9NOCA</name>
<evidence type="ECO:0000256" key="5">
    <source>
        <dbReference type="ARBA" id="ARBA00022801"/>
    </source>
</evidence>
<dbReference type="NCBIfam" id="TIGR01662">
    <property type="entry name" value="HAD-SF-IIIA"/>
    <property type="match status" value="1"/>
</dbReference>